<dbReference type="InterPro" id="IPR032675">
    <property type="entry name" value="LRR_dom_sf"/>
</dbReference>
<dbReference type="PANTHER" id="PTHR24366">
    <property type="entry name" value="IG(IMMUNOGLOBULIN) AND LRR(LEUCINE RICH REPEAT) DOMAINS"/>
    <property type="match status" value="1"/>
</dbReference>
<dbReference type="Proteomes" id="UP001107558">
    <property type="component" value="Chromosome 2"/>
</dbReference>
<protein>
    <submittedName>
        <fullName evidence="4">Uncharacterized protein</fullName>
    </submittedName>
</protein>
<sequence>MWKFLLILLIQHFVNGNGERIKCYDRKVKGIRCFIPDAAVEDIDLENIEYDFKKSNYPYQVKVIYMGDVQFVPIRIGRMFPFVYSLTYNIHLKNIKRENFQEMYELVSLDLRGSDIERISYDTFYDLRKLTFLDLSDNHIKVIYDRTFQYSKELRSLNVMNNHLEIIPRGLFDFSPMLEYVDFSNNLVKYVALDFTILEHLKGANLLNNTGHCDIRYRKWRNYQIQRDIDSLKGKYYYDVIRFQNKIKKVCNESSHREHFRHK</sequence>
<reference evidence="4" key="1">
    <citation type="submission" date="2021-03" db="EMBL/GenBank/DDBJ databases">
        <title>Chromosome level genome of the anhydrobiotic midge Polypedilum vanderplanki.</title>
        <authorList>
            <person name="Yoshida Y."/>
            <person name="Kikawada T."/>
            <person name="Gusev O."/>
        </authorList>
    </citation>
    <scope>NUCLEOTIDE SEQUENCE</scope>
    <source>
        <strain evidence="4">NIAS01</strain>
        <tissue evidence="4">Whole body or cell culture</tissue>
    </source>
</reference>
<dbReference type="Pfam" id="PF13855">
    <property type="entry name" value="LRR_8"/>
    <property type="match status" value="1"/>
</dbReference>
<feature type="chain" id="PRO_5039886358" evidence="3">
    <location>
        <begin position="17"/>
        <end position="263"/>
    </location>
</feature>
<keyword evidence="3" id="KW-0732">Signal</keyword>
<feature type="signal peptide" evidence="3">
    <location>
        <begin position="1"/>
        <end position="16"/>
    </location>
</feature>
<evidence type="ECO:0000313" key="5">
    <source>
        <dbReference type="Proteomes" id="UP001107558"/>
    </source>
</evidence>
<dbReference type="PANTHER" id="PTHR24366:SF96">
    <property type="entry name" value="LEUCINE RICH REPEAT CONTAINING 53"/>
    <property type="match status" value="1"/>
</dbReference>
<accession>A0A9J6CBL5</accession>
<dbReference type="SUPFAM" id="SSF52058">
    <property type="entry name" value="L domain-like"/>
    <property type="match status" value="1"/>
</dbReference>
<proteinExistence type="predicted"/>
<keyword evidence="5" id="KW-1185">Reference proteome</keyword>
<gene>
    <name evidence="4" type="ORF">PVAND_009015</name>
</gene>
<keyword evidence="1" id="KW-0433">Leucine-rich repeat</keyword>
<name>A0A9J6CBL5_POLVA</name>
<organism evidence="4 5">
    <name type="scientific">Polypedilum vanderplanki</name>
    <name type="common">Sleeping chironomid midge</name>
    <dbReference type="NCBI Taxonomy" id="319348"/>
    <lineage>
        <taxon>Eukaryota</taxon>
        <taxon>Metazoa</taxon>
        <taxon>Ecdysozoa</taxon>
        <taxon>Arthropoda</taxon>
        <taxon>Hexapoda</taxon>
        <taxon>Insecta</taxon>
        <taxon>Pterygota</taxon>
        <taxon>Neoptera</taxon>
        <taxon>Endopterygota</taxon>
        <taxon>Diptera</taxon>
        <taxon>Nematocera</taxon>
        <taxon>Chironomoidea</taxon>
        <taxon>Chironomidae</taxon>
        <taxon>Chironominae</taxon>
        <taxon>Polypedilum</taxon>
        <taxon>Polypedilum</taxon>
    </lineage>
</organism>
<evidence type="ECO:0000256" key="2">
    <source>
        <dbReference type="ARBA" id="ARBA00022737"/>
    </source>
</evidence>
<dbReference type="OrthoDB" id="6022531at2759"/>
<dbReference type="Gene3D" id="3.80.10.10">
    <property type="entry name" value="Ribonuclease Inhibitor"/>
    <property type="match status" value="1"/>
</dbReference>
<dbReference type="SMART" id="SM00369">
    <property type="entry name" value="LRR_TYP"/>
    <property type="match status" value="3"/>
</dbReference>
<evidence type="ECO:0000256" key="1">
    <source>
        <dbReference type="ARBA" id="ARBA00022614"/>
    </source>
</evidence>
<dbReference type="EMBL" id="JADBJN010000002">
    <property type="protein sequence ID" value="KAG5679450.1"/>
    <property type="molecule type" value="Genomic_DNA"/>
</dbReference>
<comment type="caution">
    <text evidence="4">The sequence shown here is derived from an EMBL/GenBank/DDBJ whole genome shotgun (WGS) entry which is preliminary data.</text>
</comment>
<dbReference type="AlphaFoldDB" id="A0A9J6CBL5"/>
<evidence type="ECO:0000256" key="3">
    <source>
        <dbReference type="SAM" id="SignalP"/>
    </source>
</evidence>
<evidence type="ECO:0000313" key="4">
    <source>
        <dbReference type="EMBL" id="KAG5679450.1"/>
    </source>
</evidence>
<dbReference type="InterPro" id="IPR001611">
    <property type="entry name" value="Leu-rich_rpt"/>
</dbReference>
<keyword evidence="2" id="KW-0677">Repeat</keyword>
<dbReference type="InterPro" id="IPR003591">
    <property type="entry name" value="Leu-rich_rpt_typical-subtyp"/>
</dbReference>
<dbReference type="PROSITE" id="PS51450">
    <property type="entry name" value="LRR"/>
    <property type="match status" value="1"/>
</dbReference>